<proteinExistence type="predicted"/>
<gene>
    <name evidence="1" type="ORF">D4764_06G0008780</name>
</gene>
<accession>A0A5C6MY69</accession>
<evidence type="ECO:0000313" key="2">
    <source>
        <dbReference type="Proteomes" id="UP000324091"/>
    </source>
</evidence>
<dbReference type="Proteomes" id="UP000324091">
    <property type="component" value="Chromosome 6"/>
</dbReference>
<reference evidence="1 2" key="1">
    <citation type="submission" date="2019-04" db="EMBL/GenBank/DDBJ databases">
        <title>Chromosome genome assembly for Takifugu flavidus.</title>
        <authorList>
            <person name="Xiao S."/>
        </authorList>
    </citation>
    <scope>NUCLEOTIDE SEQUENCE [LARGE SCALE GENOMIC DNA]</scope>
    <source>
        <strain evidence="1">HTHZ2018</strain>
        <tissue evidence="1">Muscle</tissue>
    </source>
</reference>
<keyword evidence="2" id="KW-1185">Reference proteome</keyword>
<organism evidence="1 2">
    <name type="scientific">Takifugu flavidus</name>
    <name type="common">sansaifugu</name>
    <dbReference type="NCBI Taxonomy" id="433684"/>
    <lineage>
        <taxon>Eukaryota</taxon>
        <taxon>Metazoa</taxon>
        <taxon>Chordata</taxon>
        <taxon>Craniata</taxon>
        <taxon>Vertebrata</taxon>
        <taxon>Euteleostomi</taxon>
        <taxon>Actinopterygii</taxon>
        <taxon>Neopterygii</taxon>
        <taxon>Teleostei</taxon>
        <taxon>Neoteleostei</taxon>
        <taxon>Acanthomorphata</taxon>
        <taxon>Eupercaria</taxon>
        <taxon>Tetraodontiformes</taxon>
        <taxon>Tetradontoidea</taxon>
        <taxon>Tetraodontidae</taxon>
        <taxon>Takifugu</taxon>
    </lineage>
</organism>
<sequence>MSFLLADLPTKIKENFQDKLLSVHCSKHRLENSTHRKKVAMGTINYGTAHAEFEKLTRRHAVKVLPEAGVSVEEVSYAVGEVVGFESVKSASRMNKAVVIFIDDVSKVERLVESGVILRDTFTPV</sequence>
<evidence type="ECO:0000313" key="1">
    <source>
        <dbReference type="EMBL" id="TWW59348.1"/>
    </source>
</evidence>
<dbReference type="EMBL" id="RHFK02000019">
    <property type="protein sequence ID" value="TWW59348.1"/>
    <property type="molecule type" value="Genomic_DNA"/>
</dbReference>
<dbReference type="AlphaFoldDB" id="A0A5C6MY69"/>
<protein>
    <submittedName>
        <fullName evidence="1">Uncharacterized protein</fullName>
    </submittedName>
</protein>
<comment type="caution">
    <text evidence="1">The sequence shown here is derived from an EMBL/GenBank/DDBJ whole genome shotgun (WGS) entry which is preliminary data.</text>
</comment>
<name>A0A5C6MY69_9TELE</name>